<keyword evidence="4" id="KW-0032">Aminotransferase</keyword>
<dbReference type="Gene3D" id="3.90.1150.10">
    <property type="entry name" value="Aspartate Aminotransferase, domain 1"/>
    <property type="match status" value="1"/>
</dbReference>
<gene>
    <name evidence="4" type="ORF">ACFO1S_11825</name>
</gene>
<sequence>MGILFAAPQLEFDEIREPWVASVLELAAKGVFVGGQAVSDFEAAFARYSGTVGAVGVGNGTDALFLTLKALGIGPGDEVVTAANTFVATVEAIHHTGATPVLADCDPDSYLIDPEQLRACLTPRTKAVIPVHLYGQMADIEPWLSELTDRGIYVIEDSAQAAGARLRGKPAGSLGTAACFSFYPDKNLGALGDGGAVVSASPNVLSELRRLRNHGGETRYTHEIPGFNSRLDALQAIALRLKLSRLDEWSAHRRKVAQWYEQYLGDLDGVVLPSHRGDESHVFHLYVIRLPASARDEVRKALQKKGILTAVQYPRPIHLLPAFRHLGYGSGDFPIAEFCAERILSLPMHIGMDEAAVAFVCGQLKEALGRSRSGSQAI</sequence>
<comment type="similarity">
    <text evidence="2 3">Belongs to the DegT/DnrJ/EryC1 family.</text>
</comment>
<dbReference type="EMBL" id="JBHSED010000018">
    <property type="protein sequence ID" value="MFC4304118.1"/>
    <property type="molecule type" value="Genomic_DNA"/>
</dbReference>
<dbReference type="Proteomes" id="UP001595755">
    <property type="component" value="Unassembled WGS sequence"/>
</dbReference>
<evidence type="ECO:0000256" key="2">
    <source>
        <dbReference type="ARBA" id="ARBA00037999"/>
    </source>
</evidence>
<dbReference type="InterPro" id="IPR015421">
    <property type="entry name" value="PyrdxlP-dep_Trfase_major"/>
</dbReference>
<reference evidence="5" key="1">
    <citation type="journal article" date="2019" name="Int. J. Syst. Evol. Microbiol.">
        <title>The Global Catalogue of Microorganisms (GCM) 10K type strain sequencing project: providing services to taxonomists for standard genome sequencing and annotation.</title>
        <authorList>
            <consortium name="The Broad Institute Genomics Platform"/>
            <consortium name="The Broad Institute Genome Sequencing Center for Infectious Disease"/>
            <person name="Wu L."/>
            <person name="Ma J."/>
        </authorList>
    </citation>
    <scope>NUCLEOTIDE SEQUENCE [LARGE SCALE GENOMIC DNA]</scope>
    <source>
        <strain evidence="5">CGMCC 4.1641</strain>
    </source>
</reference>
<dbReference type="SUPFAM" id="SSF53383">
    <property type="entry name" value="PLP-dependent transferases"/>
    <property type="match status" value="1"/>
</dbReference>
<keyword evidence="5" id="KW-1185">Reference proteome</keyword>
<evidence type="ECO:0000256" key="1">
    <source>
        <dbReference type="ARBA" id="ARBA00022898"/>
    </source>
</evidence>
<dbReference type="PIRSF" id="PIRSF000390">
    <property type="entry name" value="PLP_StrS"/>
    <property type="match status" value="1"/>
</dbReference>
<dbReference type="Gene3D" id="3.40.640.10">
    <property type="entry name" value="Type I PLP-dependent aspartate aminotransferase-like (Major domain)"/>
    <property type="match status" value="1"/>
</dbReference>
<evidence type="ECO:0000313" key="4">
    <source>
        <dbReference type="EMBL" id="MFC4304118.1"/>
    </source>
</evidence>
<accession>A0ABV8SB21</accession>
<keyword evidence="1 3" id="KW-0663">Pyridoxal phosphate</keyword>
<dbReference type="InterPro" id="IPR000653">
    <property type="entry name" value="DegT/StrS_aminotransferase"/>
</dbReference>
<dbReference type="Pfam" id="PF01041">
    <property type="entry name" value="DegT_DnrJ_EryC1"/>
    <property type="match status" value="1"/>
</dbReference>
<dbReference type="GO" id="GO:0008483">
    <property type="term" value="F:transaminase activity"/>
    <property type="evidence" value="ECO:0007669"/>
    <property type="project" value="UniProtKB-KW"/>
</dbReference>
<protein>
    <submittedName>
        <fullName evidence="4">DegT/DnrJ/EryC1/StrS family aminotransferase</fullName>
    </submittedName>
</protein>
<comment type="caution">
    <text evidence="4">The sequence shown here is derived from an EMBL/GenBank/DDBJ whole genome shotgun (WGS) entry which is preliminary data.</text>
</comment>
<dbReference type="PANTHER" id="PTHR30244:SF36">
    <property type="entry name" value="3-OXO-GLUCOSE-6-PHOSPHATE:GLUTAMATE AMINOTRANSFERASE"/>
    <property type="match status" value="1"/>
</dbReference>
<keyword evidence="4" id="KW-0808">Transferase</keyword>
<dbReference type="InterPro" id="IPR015424">
    <property type="entry name" value="PyrdxlP-dep_Trfase"/>
</dbReference>
<dbReference type="PANTHER" id="PTHR30244">
    <property type="entry name" value="TRANSAMINASE"/>
    <property type="match status" value="1"/>
</dbReference>
<dbReference type="InterPro" id="IPR015422">
    <property type="entry name" value="PyrdxlP-dep_Trfase_small"/>
</dbReference>
<proteinExistence type="inferred from homology"/>
<organism evidence="4 5">
    <name type="scientific">Cohnella boryungensis</name>
    <dbReference type="NCBI Taxonomy" id="768479"/>
    <lineage>
        <taxon>Bacteria</taxon>
        <taxon>Bacillati</taxon>
        <taxon>Bacillota</taxon>
        <taxon>Bacilli</taxon>
        <taxon>Bacillales</taxon>
        <taxon>Paenibacillaceae</taxon>
        <taxon>Cohnella</taxon>
    </lineage>
</organism>
<name>A0ABV8SB21_9BACL</name>
<evidence type="ECO:0000313" key="5">
    <source>
        <dbReference type="Proteomes" id="UP001595755"/>
    </source>
</evidence>
<dbReference type="RefSeq" id="WP_204604753.1">
    <property type="nucleotide sequence ID" value="NZ_JBHSED010000018.1"/>
</dbReference>
<dbReference type="CDD" id="cd00616">
    <property type="entry name" value="AHBA_syn"/>
    <property type="match status" value="1"/>
</dbReference>
<evidence type="ECO:0000256" key="3">
    <source>
        <dbReference type="RuleBase" id="RU004508"/>
    </source>
</evidence>